<protein>
    <submittedName>
        <fullName evidence="1">Uncharacterized protein</fullName>
    </submittedName>
</protein>
<accession>A0A5C3LZ95</accession>
<organism evidence="1 2">
    <name type="scientific">Crucibulum laeve</name>
    <dbReference type="NCBI Taxonomy" id="68775"/>
    <lineage>
        <taxon>Eukaryota</taxon>
        <taxon>Fungi</taxon>
        <taxon>Dikarya</taxon>
        <taxon>Basidiomycota</taxon>
        <taxon>Agaricomycotina</taxon>
        <taxon>Agaricomycetes</taxon>
        <taxon>Agaricomycetidae</taxon>
        <taxon>Agaricales</taxon>
        <taxon>Agaricineae</taxon>
        <taxon>Nidulariaceae</taxon>
        <taxon>Crucibulum</taxon>
    </lineage>
</organism>
<evidence type="ECO:0000313" key="2">
    <source>
        <dbReference type="Proteomes" id="UP000308652"/>
    </source>
</evidence>
<proteinExistence type="predicted"/>
<name>A0A5C3LZ95_9AGAR</name>
<evidence type="ECO:0000313" key="1">
    <source>
        <dbReference type="EMBL" id="TFK38549.1"/>
    </source>
</evidence>
<gene>
    <name evidence="1" type="ORF">BDQ12DRAFT_683819</name>
</gene>
<keyword evidence="2" id="KW-1185">Reference proteome</keyword>
<dbReference type="EMBL" id="ML213603">
    <property type="protein sequence ID" value="TFK38549.1"/>
    <property type="molecule type" value="Genomic_DNA"/>
</dbReference>
<reference evidence="1 2" key="1">
    <citation type="journal article" date="2019" name="Nat. Ecol. Evol.">
        <title>Megaphylogeny resolves global patterns of mushroom evolution.</title>
        <authorList>
            <person name="Varga T."/>
            <person name="Krizsan K."/>
            <person name="Foldi C."/>
            <person name="Dima B."/>
            <person name="Sanchez-Garcia M."/>
            <person name="Sanchez-Ramirez S."/>
            <person name="Szollosi G.J."/>
            <person name="Szarkandi J.G."/>
            <person name="Papp V."/>
            <person name="Albert L."/>
            <person name="Andreopoulos W."/>
            <person name="Angelini C."/>
            <person name="Antonin V."/>
            <person name="Barry K.W."/>
            <person name="Bougher N.L."/>
            <person name="Buchanan P."/>
            <person name="Buyck B."/>
            <person name="Bense V."/>
            <person name="Catcheside P."/>
            <person name="Chovatia M."/>
            <person name="Cooper J."/>
            <person name="Damon W."/>
            <person name="Desjardin D."/>
            <person name="Finy P."/>
            <person name="Geml J."/>
            <person name="Haridas S."/>
            <person name="Hughes K."/>
            <person name="Justo A."/>
            <person name="Karasinski D."/>
            <person name="Kautmanova I."/>
            <person name="Kiss B."/>
            <person name="Kocsube S."/>
            <person name="Kotiranta H."/>
            <person name="LaButti K.M."/>
            <person name="Lechner B.E."/>
            <person name="Liimatainen K."/>
            <person name="Lipzen A."/>
            <person name="Lukacs Z."/>
            <person name="Mihaltcheva S."/>
            <person name="Morgado L.N."/>
            <person name="Niskanen T."/>
            <person name="Noordeloos M.E."/>
            <person name="Ohm R.A."/>
            <person name="Ortiz-Santana B."/>
            <person name="Ovrebo C."/>
            <person name="Racz N."/>
            <person name="Riley R."/>
            <person name="Savchenko A."/>
            <person name="Shiryaev A."/>
            <person name="Soop K."/>
            <person name="Spirin V."/>
            <person name="Szebenyi C."/>
            <person name="Tomsovsky M."/>
            <person name="Tulloss R.E."/>
            <person name="Uehling J."/>
            <person name="Grigoriev I.V."/>
            <person name="Vagvolgyi C."/>
            <person name="Papp T."/>
            <person name="Martin F.M."/>
            <person name="Miettinen O."/>
            <person name="Hibbett D.S."/>
            <person name="Nagy L.G."/>
        </authorList>
    </citation>
    <scope>NUCLEOTIDE SEQUENCE [LARGE SCALE GENOMIC DNA]</scope>
    <source>
        <strain evidence="1 2">CBS 166.37</strain>
    </source>
</reference>
<dbReference type="AlphaFoldDB" id="A0A5C3LZ95"/>
<sequence>MSSIGALSVSRLHLNYPHTHFYATMFRYRRDFMDLFEMEDVYTSNRFGINCARFARFLTAHRRP</sequence>
<dbReference type="Proteomes" id="UP000308652">
    <property type="component" value="Unassembled WGS sequence"/>
</dbReference>